<feature type="compositionally biased region" description="Polar residues" evidence="8">
    <location>
        <begin position="475"/>
        <end position="485"/>
    </location>
</feature>
<dbReference type="GO" id="GO:0008233">
    <property type="term" value="F:peptidase activity"/>
    <property type="evidence" value="ECO:0007669"/>
    <property type="project" value="UniProtKB-KW"/>
</dbReference>
<keyword evidence="6" id="KW-0238">DNA-binding</keyword>
<gene>
    <name evidence="9" type="ORF">UCREL1_9964</name>
</gene>
<name>M7SG23_EUTLA</name>
<keyword evidence="7" id="KW-0456">Lyase</keyword>
<proteinExistence type="inferred from homology"/>
<feature type="compositionally biased region" description="Basic and acidic residues" evidence="8">
    <location>
        <begin position="365"/>
        <end position="396"/>
    </location>
</feature>
<feature type="compositionally biased region" description="Basic and acidic residues" evidence="8">
    <location>
        <begin position="140"/>
        <end position="152"/>
    </location>
</feature>
<evidence type="ECO:0000256" key="2">
    <source>
        <dbReference type="ARBA" id="ARBA00022670"/>
    </source>
</evidence>
<dbReference type="PANTHER" id="PTHR13604:SF0">
    <property type="entry name" value="ABASIC SITE PROCESSING PROTEIN HMCES"/>
    <property type="match status" value="1"/>
</dbReference>
<dbReference type="EMBL" id="KB707280">
    <property type="protein sequence ID" value="EMR63097.1"/>
    <property type="molecule type" value="Genomic_DNA"/>
</dbReference>
<feature type="region of interest" description="Disordered" evidence="8">
    <location>
        <begin position="94"/>
        <end position="152"/>
    </location>
</feature>
<dbReference type="InterPro" id="IPR036590">
    <property type="entry name" value="SRAP-like"/>
</dbReference>
<dbReference type="InterPro" id="IPR003738">
    <property type="entry name" value="SRAP"/>
</dbReference>
<evidence type="ECO:0000256" key="8">
    <source>
        <dbReference type="SAM" id="MobiDB-lite"/>
    </source>
</evidence>
<keyword evidence="4" id="KW-0378">Hydrolase</keyword>
<organism evidence="9 10">
    <name type="scientific">Eutypa lata (strain UCR-EL1)</name>
    <name type="common">Grapevine dieback disease fungus</name>
    <name type="synonym">Eutypa armeniacae</name>
    <dbReference type="NCBI Taxonomy" id="1287681"/>
    <lineage>
        <taxon>Eukaryota</taxon>
        <taxon>Fungi</taxon>
        <taxon>Dikarya</taxon>
        <taxon>Ascomycota</taxon>
        <taxon>Pezizomycotina</taxon>
        <taxon>Sordariomycetes</taxon>
        <taxon>Xylariomycetidae</taxon>
        <taxon>Xylariales</taxon>
        <taxon>Diatrypaceae</taxon>
        <taxon>Eutypa</taxon>
    </lineage>
</organism>
<evidence type="ECO:0000256" key="3">
    <source>
        <dbReference type="ARBA" id="ARBA00022763"/>
    </source>
</evidence>
<dbReference type="KEGG" id="ela:UCREL1_9964"/>
<dbReference type="Proteomes" id="UP000012174">
    <property type="component" value="Unassembled WGS sequence"/>
</dbReference>
<dbReference type="STRING" id="1287681.M7SG23"/>
<dbReference type="OrthoDB" id="2111841at2759"/>
<evidence type="ECO:0000256" key="4">
    <source>
        <dbReference type="ARBA" id="ARBA00022801"/>
    </source>
</evidence>
<feature type="compositionally biased region" description="Acidic residues" evidence="8">
    <location>
        <begin position="30"/>
        <end position="45"/>
    </location>
</feature>
<keyword evidence="5" id="KW-0190">Covalent protein-DNA linkage</keyword>
<keyword evidence="3" id="KW-0227">DNA damage</keyword>
<dbReference type="GO" id="GO:0006508">
    <property type="term" value="P:proteolysis"/>
    <property type="evidence" value="ECO:0007669"/>
    <property type="project" value="UniProtKB-KW"/>
</dbReference>
<dbReference type="HOGENOM" id="CLU_035990_0_3_1"/>
<evidence type="ECO:0000313" key="10">
    <source>
        <dbReference type="Proteomes" id="UP000012174"/>
    </source>
</evidence>
<keyword evidence="10" id="KW-1185">Reference proteome</keyword>
<dbReference type="PANTHER" id="PTHR13604">
    <property type="entry name" value="DC12-RELATED"/>
    <property type="match status" value="1"/>
</dbReference>
<dbReference type="eggNOG" id="KOG2618">
    <property type="taxonomic scope" value="Eukaryota"/>
</dbReference>
<dbReference type="GO" id="GO:0016829">
    <property type="term" value="F:lyase activity"/>
    <property type="evidence" value="ECO:0007669"/>
    <property type="project" value="UniProtKB-KW"/>
</dbReference>
<dbReference type="Gene3D" id="3.90.1680.10">
    <property type="entry name" value="SOS response associated peptidase-like"/>
    <property type="match status" value="1"/>
</dbReference>
<feature type="region of interest" description="Disordered" evidence="8">
    <location>
        <begin position="20"/>
        <end position="79"/>
    </location>
</feature>
<dbReference type="OMA" id="GMWTTMK"/>
<feature type="region of interest" description="Disordered" evidence="8">
    <location>
        <begin position="354"/>
        <end position="485"/>
    </location>
</feature>
<reference evidence="10" key="1">
    <citation type="journal article" date="2013" name="Genome Announc.">
        <title>Draft genome sequence of the grapevine dieback fungus Eutypa lata UCR-EL1.</title>
        <authorList>
            <person name="Blanco-Ulate B."/>
            <person name="Rolshausen P.E."/>
            <person name="Cantu D."/>
        </authorList>
    </citation>
    <scope>NUCLEOTIDE SEQUENCE [LARGE SCALE GENOMIC DNA]</scope>
    <source>
        <strain evidence="10">UCR-EL1</strain>
    </source>
</reference>
<sequence length="485" mass="53215">MCGRYALALRPAQIRQMLENDNMPVYEAPPDPDDHDDGYGDDGGDVDGGRGGGGGDRSGAAGNDESGDAGAPRPRQSYNFAPGYHGIVYRADVPDWGAGPRRRHRRHSAGADADADAPTNAATNAATNAGDKDEDDDDNEPHSEEKGEGKEEVHYKLQAMKWGLVPFWTKRKDSNYGSLMKTINCRDDSLAQPGGMWSSMKARKRCVVVAQGFYEWLKKGNEKVPHFVKRRDGRLMCFAGLWDVVLFENDEDQRKNYTYTIITTDSNKQLNFLHDRMPVILENGSDALRSWLDPKRHEWSNELQSLLKPFEGELDVYPVSKDVGKVGNNSPSFIIPIDSKENKNNIANFFAKGTSTAKKSQGSKEGGDKMLKHQQPEVEVKKEEGFVAEETSKGFDDTQSTNTAASAGVKREVGDDNDTAKEGPPKKKEHKMTTSSAKTTTTTSSPVKSSSGKPKISATSNGTKSPKKPKEPGTQKITKFFGNSS</sequence>
<keyword evidence="2" id="KW-0645">Protease</keyword>
<comment type="similarity">
    <text evidence="1">Belongs to the SOS response-associated peptidase family.</text>
</comment>
<dbReference type="GO" id="GO:0106300">
    <property type="term" value="P:protein-DNA covalent cross-linking repair"/>
    <property type="evidence" value="ECO:0007669"/>
    <property type="project" value="InterPro"/>
</dbReference>
<feature type="compositionally biased region" description="Low complexity" evidence="8">
    <location>
        <begin position="110"/>
        <end position="129"/>
    </location>
</feature>
<accession>M7SG23</accession>
<feature type="compositionally biased region" description="Low complexity" evidence="8">
    <location>
        <begin position="433"/>
        <end position="455"/>
    </location>
</feature>
<dbReference type="GO" id="GO:0003697">
    <property type="term" value="F:single-stranded DNA binding"/>
    <property type="evidence" value="ECO:0007669"/>
    <property type="project" value="InterPro"/>
</dbReference>
<evidence type="ECO:0000256" key="7">
    <source>
        <dbReference type="ARBA" id="ARBA00023239"/>
    </source>
</evidence>
<evidence type="ECO:0000256" key="1">
    <source>
        <dbReference type="ARBA" id="ARBA00008136"/>
    </source>
</evidence>
<evidence type="ECO:0000313" key="9">
    <source>
        <dbReference type="EMBL" id="EMR63097.1"/>
    </source>
</evidence>
<dbReference type="SUPFAM" id="SSF143081">
    <property type="entry name" value="BB1717-like"/>
    <property type="match status" value="1"/>
</dbReference>
<dbReference type="AlphaFoldDB" id="M7SG23"/>
<protein>
    <submittedName>
        <fullName evidence="9">Putative duf159 domain protein</fullName>
    </submittedName>
</protein>
<evidence type="ECO:0000256" key="6">
    <source>
        <dbReference type="ARBA" id="ARBA00023125"/>
    </source>
</evidence>
<evidence type="ECO:0000256" key="5">
    <source>
        <dbReference type="ARBA" id="ARBA00023124"/>
    </source>
</evidence>
<feature type="compositionally biased region" description="Basic and acidic residues" evidence="8">
    <location>
        <begin position="409"/>
        <end position="426"/>
    </location>
</feature>
<dbReference type="Pfam" id="PF02586">
    <property type="entry name" value="SRAP"/>
    <property type="match status" value="1"/>
</dbReference>